<feature type="non-terminal residue" evidence="1">
    <location>
        <position position="53"/>
    </location>
</feature>
<sequence length="53" mass="6138">MATSEPRNLNLSSLSATPQQTFKQVQQHQEVKTKLIPELMLKLYNLYGDDIYL</sequence>
<comment type="caution">
    <text evidence="1">The sequence shown here is derived from an EMBL/GenBank/DDBJ whole genome shotgun (WGS) entry which is preliminary data.</text>
</comment>
<evidence type="ECO:0000313" key="1">
    <source>
        <dbReference type="EMBL" id="GAI38414.1"/>
    </source>
</evidence>
<reference evidence="1" key="1">
    <citation type="journal article" date="2014" name="Front. Microbiol.">
        <title>High frequency of phylogenetically diverse reductive dehalogenase-homologous genes in deep subseafloor sedimentary metagenomes.</title>
        <authorList>
            <person name="Kawai M."/>
            <person name="Futagami T."/>
            <person name="Toyoda A."/>
            <person name="Takaki Y."/>
            <person name="Nishi S."/>
            <person name="Hori S."/>
            <person name="Arai W."/>
            <person name="Tsubouchi T."/>
            <person name="Morono Y."/>
            <person name="Uchiyama I."/>
            <person name="Ito T."/>
            <person name="Fujiyama A."/>
            <person name="Inagaki F."/>
            <person name="Takami H."/>
        </authorList>
    </citation>
    <scope>NUCLEOTIDE SEQUENCE</scope>
    <source>
        <strain evidence="1">Expedition CK06-06</strain>
    </source>
</reference>
<name>X1Q587_9ZZZZ</name>
<dbReference type="EMBL" id="BARV01032826">
    <property type="protein sequence ID" value="GAI38414.1"/>
    <property type="molecule type" value="Genomic_DNA"/>
</dbReference>
<dbReference type="AlphaFoldDB" id="X1Q587"/>
<organism evidence="1">
    <name type="scientific">marine sediment metagenome</name>
    <dbReference type="NCBI Taxonomy" id="412755"/>
    <lineage>
        <taxon>unclassified sequences</taxon>
        <taxon>metagenomes</taxon>
        <taxon>ecological metagenomes</taxon>
    </lineage>
</organism>
<protein>
    <submittedName>
        <fullName evidence="1">Uncharacterized protein</fullName>
    </submittedName>
</protein>
<proteinExistence type="predicted"/>
<gene>
    <name evidence="1" type="ORF">S06H3_51698</name>
</gene>
<accession>X1Q587</accession>